<gene>
    <name evidence="7" type="ORF">A9K55_008678</name>
</gene>
<feature type="region of interest" description="Disordered" evidence="6">
    <location>
        <begin position="70"/>
        <end position="91"/>
    </location>
</feature>
<dbReference type="EMBL" id="CP023324">
    <property type="protein sequence ID" value="ATY62471.1"/>
    <property type="molecule type" value="Genomic_DNA"/>
</dbReference>
<organism evidence="7 8">
    <name type="scientific">Cordyceps militaris</name>
    <name type="common">Caterpillar fungus</name>
    <name type="synonym">Clavaria militaris</name>
    <dbReference type="NCBI Taxonomy" id="73501"/>
    <lineage>
        <taxon>Eukaryota</taxon>
        <taxon>Fungi</taxon>
        <taxon>Dikarya</taxon>
        <taxon>Ascomycota</taxon>
        <taxon>Pezizomycotina</taxon>
        <taxon>Sordariomycetes</taxon>
        <taxon>Hypocreomycetidae</taxon>
        <taxon>Hypocreales</taxon>
        <taxon>Cordycipitaceae</taxon>
        <taxon>Cordyceps</taxon>
    </lineage>
</organism>
<dbReference type="GO" id="GO:0005739">
    <property type="term" value="C:mitochondrion"/>
    <property type="evidence" value="ECO:0007669"/>
    <property type="project" value="UniProtKB-SubCell"/>
</dbReference>
<dbReference type="Pfam" id="PF07542">
    <property type="entry name" value="ATP12"/>
    <property type="match status" value="1"/>
</dbReference>
<dbReference type="VEuPathDB" id="FungiDB:CCM_00785"/>
<evidence type="ECO:0000313" key="7">
    <source>
        <dbReference type="EMBL" id="ATY62471.1"/>
    </source>
</evidence>
<keyword evidence="4" id="KW-0496">Mitochondrion</keyword>
<evidence type="ECO:0000256" key="2">
    <source>
        <dbReference type="ARBA" id="ARBA00008231"/>
    </source>
</evidence>
<dbReference type="AlphaFoldDB" id="A0A2H4SH95"/>
<sequence>MQSTIRIPLRLAPRMANGIARPFRSIHASATKAANVAPVVGTGPPPEAPVERTLNDERVERRRRQAEMLRTAQEIRSSKDMKKSSSSSSASPIKRRFWRDVRVDEVNGALQVLLDARPLRHPNTKEIVRVPLSKPTLAAALAIEWDLLTSAQQATQQHLIPLTSLVCRALDIAAEDAAAATTGAAAAATRTAIANSVLRYLDTDSLLCWAPPAGARDLLNDAGESLRDVQKRAAEDTVGFLTTHVWPGITIKPVLDGHSIFPASQDEGVREVVQGWVLGLSAWELAGLERAVLAGKSLVTAARFIAEWSDGPAGLRDAATRETRFGAEEAARATSLEVDWQTSNWGEVEDTHDVNREDVRRQLGSVVLLVSGTSKSS</sequence>
<dbReference type="InterPro" id="IPR042272">
    <property type="entry name" value="ATP12_ATP_synth-F1-assembly_N"/>
</dbReference>
<name>A0A2H4SH95_CORMI</name>
<evidence type="ECO:0000256" key="5">
    <source>
        <dbReference type="ARBA" id="ARBA00023186"/>
    </source>
</evidence>
<dbReference type="GO" id="GO:0033615">
    <property type="term" value="P:mitochondrial proton-transporting ATP synthase complex assembly"/>
    <property type="evidence" value="ECO:0007669"/>
    <property type="project" value="TreeGrafter"/>
</dbReference>
<proteinExistence type="inferred from homology"/>
<dbReference type="VEuPathDB" id="FungiDB:A9K55_008678"/>
<reference evidence="7 8" key="1">
    <citation type="journal article" date="2017" name="BMC Genomics">
        <title>Chromosome level assembly and secondary metabolite potential of the parasitic fungus Cordyceps militaris.</title>
        <authorList>
            <person name="Kramer G.J."/>
            <person name="Nodwell J.R."/>
        </authorList>
    </citation>
    <scope>NUCLEOTIDE SEQUENCE [LARGE SCALE GENOMIC DNA]</scope>
    <source>
        <strain evidence="7 8">ATCC 34164</strain>
    </source>
</reference>
<evidence type="ECO:0000256" key="6">
    <source>
        <dbReference type="SAM" id="MobiDB-lite"/>
    </source>
</evidence>
<dbReference type="Gene3D" id="3.30.2180.10">
    <property type="entry name" value="ATP12-like"/>
    <property type="match status" value="1"/>
</dbReference>
<dbReference type="Proteomes" id="UP000323067">
    <property type="component" value="Chromosome vii"/>
</dbReference>
<dbReference type="OrthoDB" id="5322896at2759"/>
<dbReference type="InterPro" id="IPR023335">
    <property type="entry name" value="ATP12_ortho_dom_sf"/>
</dbReference>
<comment type="similarity">
    <text evidence="2">Belongs to the ATP12 family.</text>
</comment>
<dbReference type="PANTHER" id="PTHR21013:SF10">
    <property type="entry name" value="ATP SYNTHASE MITOCHONDRIAL F1 COMPLEX ASSEMBLY FACTOR 2"/>
    <property type="match status" value="1"/>
</dbReference>
<comment type="subcellular location">
    <subcellularLocation>
        <location evidence="1">Mitochondrion</location>
    </subcellularLocation>
</comment>
<keyword evidence="5" id="KW-0143">Chaperone</keyword>
<dbReference type="PANTHER" id="PTHR21013">
    <property type="entry name" value="ATP SYNTHASE MITOCHONDRIAL F1 COMPLEX ASSEMBLY FACTOR 2/ATP12 PROTEIN, MITOCHONDRIAL PRECURSOR"/>
    <property type="match status" value="1"/>
</dbReference>
<evidence type="ECO:0000313" key="8">
    <source>
        <dbReference type="Proteomes" id="UP000323067"/>
    </source>
</evidence>
<evidence type="ECO:0000256" key="4">
    <source>
        <dbReference type="ARBA" id="ARBA00023128"/>
    </source>
</evidence>
<keyword evidence="3" id="KW-0809">Transit peptide</keyword>
<evidence type="ECO:0000256" key="1">
    <source>
        <dbReference type="ARBA" id="ARBA00004173"/>
    </source>
</evidence>
<accession>A0A2H4SH95</accession>
<dbReference type="InterPro" id="IPR011419">
    <property type="entry name" value="ATP12_ATP_synth-F1-assembly"/>
</dbReference>
<protein>
    <submittedName>
        <fullName evidence="7">Mitochondrial molecular chaperone</fullName>
    </submittedName>
</protein>
<dbReference type="Gene3D" id="1.10.3580.10">
    <property type="entry name" value="ATP12 ATPase"/>
    <property type="match status" value="1"/>
</dbReference>
<evidence type="ECO:0000256" key="3">
    <source>
        <dbReference type="ARBA" id="ARBA00022946"/>
    </source>
</evidence>
<dbReference type="SUPFAM" id="SSF160909">
    <property type="entry name" value="ATP12-like"/>
    <property type="match status" value="1"/>
</dbReference>